<organism evidence="1 2">
    <name type="scientific">Faecalibacterium prausnitzii</name>
    <dbReference type="NCBI Taxonomy" id="853"/>
    <lineage>
        <taxon>Bacteria</taxon>
        <taxon>Bacillati</taxon>
        <taxon>Bacillota</taxon>
        <taxon>Clostridia</taxon>
        <taxon>Eubacteriales</taxon>
        <taxon>Oscillospiraceae</taxon>
        <taxon>Faecalibacterium</taxon>
    </lineage>
</organism>
<gene>
    <name evidence="1" type="ORF">C4N24_14975</name>
</gene>
<evidence type="ECO:0000313" key="2">
    <source>
        <dbReference type="Proteomes" id="UP000251281"/>
    </source>
</evidence>
<reference evidence="1 2" key="1">
    <citation type="submission" date="2018-02" db="EMBL/GenBank/DDBJ databases">
        <title>Complete genome sequencing of Faecalibacterium prausnitzii strains isolated from the human gut.</title>
        <authorList>
            <person name="Fitzgerald B.C."/>
            <person name="Shkoporov A.N."/>
            <person name="Ross P.R."/>
            <person name="Hill C."/>
        </authorList>
    </citation>
    <scope>NUCLEOTIDE SEQUENCE [LARGE SCALE GENOMIC DNA]</scope>
    <source>
        <strain evidence="1 2">APC923/51-1</strain>
    </source>
</reference>
<dbReference type="EMBL" id="PRLD01000055">
    <property type="protein sequence ID" value="RAW53616.1"/>
    <property type="molecule type" value="Genomic_DNA"/>
</dbReference>
<proteinExistence type="predicted"/>
<dbReference type="Proteomes" id="UP000251281">
    <property type="component" value="Unassembled WGS sequence"/>
</dbReference>
<feature type="non-terminal residue" evidence="1">
    <location>
        <position position="33"/>
    </location>
</feature>
<sequence>MTIELIKQLLDACYLAKRAREMLPALPEGVTSS</sequence>
<accession>A0A329TY33</accession>
<comment type="caution">
    <text evidence="1">The sequence shown here is derived from an EMBL/GenBank/DDBJ whole genome shotgun (WGS) entry which is preliminary data.</text>
</comment>
<protein>
    <submittedName>
        <fullName evidence="1">MarR family transcriptional regulator</fullName>
    </submittedName>
</protein>
<name>A0A329TY33_9FIRM</name>
<dbReference type="AlphaFoldDB" id="A0A329TY33"/>
<evidence type="ECO:0000313" key="1">
    <source>
        <dbReference type="EMBL" id="RAW53616.1"/>
    </source>
</evidence>